<gene>
    <name evidence="3" type="ORF">ACHAWO_004164</name>
</gene>
<feature type="region of interest" description="Disordered" evidence="1">
    <location>
        <begin position="397"/>
        <end position="433"/>
    </location>
</feature>
<protein>
    <submittedName>
        <fullName evidence="3">Uncharacterized protein</fullName>
    </submittedName>
</protein>
<organism evidence="3 4">
    <name type="scientific">Cyclotella atomus</name>
    <dbReference type="NCBI Taxonomy" id="382360"/>
    <lineage>
        <taxon>Eukaryota</taxon>
        <taxon>Sar</taxon>
        <taxon>Stramenopiles</taxon>
        <taxon>Ochrophyta</taxon>
        <taxon>Bacillariophyta</taxon>
        <taxon>Coscinodiscophyceae</taxon>
        <taxon>Thalassiosirophycidae</taxon>
        <taxon>Stephanodiscales</taxon>
        <taxon>Stephanodiscaceae</taxon>
        <taxon>Cyclotella</taxon>
    </lineage>
</organism>
<proteinExistence type="predicted"/>
<evidence type="ECO:0000313" key="3">
    <source>
        <dbReference type="EMBL" id="KAL3772147.1"/>
    </source>
</evidence>
<feature type="chain" id="PRO_5044815120" evidence="2">
    <location>
        <begin position="21"/>
        <end position="530"/>
    </location>
</feature>
<dbReference type="Proteomes" id="UP001530400">
    <property type="component" value="Unassembled WGS sequence"/>
</dbReference>
<feature type="compositionally biased region" description="Polar residues" evidence="1">
    <location>
        <begin position="408"/>
        <end position="418"/>
    </location>
</feature>
<keyword evidence="4" id="KW-1185">Reference proteome</keyword>
<evidence type="ECO:0000256" key="1">
    <source>
        <dbReference type="SAM" id="MobiDB-lite"/>
    </source>
</evidence>
<evidence type="ECO:0000313" key="4">
    <source>
        <dbReference type="Proteomes" id="UP001530400"/>
    </source>
</evidence>
<comment type="caution">
    <text evidence="3">The sequence shown here is derived from an EMBL/GenBank/DDBJ whole genome shotgun (WGS) entry which is preliminary data.</text>
</comment>
<evidence type="ECO:0000256" key="2">
    <source>
        <dbReference type="SAM" id="SignalP"/>
    </source>
</evidence>
<accession>A0ABD3NC13</accession>
<reference evidence="3 4" key="1">
    <citation type="submission" date="2024-10" db="EMBL/GenBank/DDBJ databases">
        <title>Updated reference genomes for cyclostephanoid diatoms.</title>
        <authorList>
            <person name="Roberts W.R."/>
            <person name="Alverson A.J."/>
        </authorList>
    </citation>
    <scope>NUCLEOTIDE SEQUENCE [LARGE SCALE GENOMIC DNA]</scope>
    <source>
        <strain evidence="3 4">AJA010-31</strain>
    </source>
</reference>
<feature type="region of interest" description="Disordered" evidence="1">
    <location>
        <begin position="28"/>
        <end position="50"/>
    </location>
</feature>
<feature type="signal peptide" evidence="2">
    <location>
        <begin position="1"/>
        <end position="20"/>
    </location>
</feature>
<dbReference type="AlphaFoldDB" id="A0ABD3NC13"/>
<sequence length="530" mass="59484">MAHHVFIIVLLAQLQFLCTAFQLPHTYGRRPSQSQTIHHMSDNENDKSSGSVKFFELDNAFEDDGENVVGSKFFGGTAVKEELYVPDEEENALELQNAQVAIEYRRFEDMSVFDVMGSKVGMAYQVAMNQILYGEKGSTTWKEDARMVWETPIDNKNGKSPLTELKASKDFYNKLDVAILTAKTIKSAGDVHEVELRWDIGAVWPNPWESRVLLTGTSVLTVKEDGENLLLMKQVDRLDGSNPTDVVGSLSSQLSPRFWDLYHIGMTPSAELDPRFTHVSSDRLVLESSKNVVGKKGLLAGYTMSYIPSRLVTEPSLIDTNGRDARMAQCLPDHGFTTAIKTMGPNRESFVPVSPIEISISKADGAEGSLIKWSVPVPPEFASRLILPLPSIEEEVYDDEEEKENNGALATTDQNSLSPLGRPTSRRPDLPTNLKCNYSLRPSRLVATLPYEGNPQDEEVTQLRRQLYQEVVERDGFKPKLDPVTNRPMFFFWMNDAKACFTREGGLGMAVYEWRPDWSKSNEVGIELEI</sequence>
<keyword evidence="2" id="KW-0732">Signal</keyword>
<dbReference type="EMBL" id="JALLPJ020001273">
    <property type="protein sequence ID" value="KAL3772147.1"/>
    <property type="molecule type" value="Genomic_DNA"/>
</dbReference>
<name>A0ABD3NC13_9STRA</name>